<comment type="caution">
    <text evidence="1">The sequence shown here is derived from an EMBL/GenBank/DDBJ whole genome shotgun (WGS) entry which is preliminary data.</text>
</comment>
<dbReference type="Proteomes" id="UP000193642">
    <property type="component" value="Unassembled WGS sequence"/>
</dbReference>
<name>A0A1Y2C235_9FUNG</name>
<protein>
    <submittedName>
        <fullName evidence="1">Uncharacterized protein</fullName>
    </submittedName>
</protein>
<accession>A0A1Y2C235</accession>
<dbReference type="OrthoDB" id="5572844at2759"/>
<gene>
    <name evidence="1" type="ORF">BCR33DRAFT_363167</name>
</gene>
<dbReference type="PANTHER" id="PTHR28027">
    <property type="entry name" value="TRANSCRIPTIONAL REGULATOR MIT1"/>
    <property type="match status" value="1"/>
</dbReference>
<keyword evidence="2" id="KW-1185">Reference proteome</keyword>
<dbReference type="Pfam" id="PF09729">
    <property type="entry name" value="Gti1_Pac2"/>
    <property type="match status" value="1"/>
</dbReference>
<proteinExistence type="predicted"/>
<dbReference type="AlphaFoldDB" id="A0A1Y2C235"/>
<evidence type="ECO:0000313" key="1">
    <source>
        <dbReference type="EMBL" id="ORY40375.1"/>
    </source>
</evidence>
<dbReference type="PANTHER" id="PTHR28027:SF2">
    <property type="entry name" value="TRANSCRIPTIONAL REGULATOR MIT1"/>
    <property type="match status" value="1"/>
</dbReference>
<sequence length="329" mass="35801">MNMADLTLSEASFGPGLLKSDSDADVFDDTKLQSTSSLQLNINHSQRIVDYNETRVSGAQDEDVTPTRTQLAQQRTIPSIREIINAGLTAHSAQLEASSQDKPRIETVNAWIPIKLEQKHEFLTGRTLITSAGLWNNETITIGLDERQSLEYLAPQSPQNVEAGSSSQILVSESHCASDVIGLDPITQPGGTSAQPIHSVKTVPSAQSEIKLSKSLFETYHGFIEDPVDAVYVVQGTLKGVLPAFRGNSDDMASVKVRSGTVIVMPEKGLSVKRWRDGIKWSPSRAYGNFLLYRQIETKNTNEPGDGDDAGCAAGGGWREFVCETFASF</sequence>
<dbReference type="EMBL" id="MCGO01000035">
    <property type="protein sequence ID" value="ORY40375.1"/>
    <property type="molecule type" value="Genomic_DNA"/>
</dbReference>
<evidence type="ECO:0000313" key="2">
    <source>
        <dbReference type="Proteomes" id="UP000193642"/>
    </source>
</evidence>
<reference evidence="1 2" key="1">
    <citation type="submission" date="2016-07" db="EMBL/GenBank/DDBJ databases">
        <title>Pervasive Adenine N6-methylation of Active Genes in Fungi.</title>
        <authorList>
            <consortium name="DOE Joint Genome Institute"/>
            <person name="Mondo S.J."/>
            <person name="Dannebaum R.O."/>
            <person name="Kuo R.C."/>
            <person name="Labutti K."/>
            <person name="Haridas S."/>
            <person name="Kuo A."/>
            <person name="Salamov A."/>
            <person name="Ahrendt S.R."/>
            <person name="Lipzen A."/>
            <person name="Sullivan W."/>
            <person name="Andreopoulos W.B."/>
            <person name="Clum A."/>
            <person name="Lindquist E."/>
            <person name="Daum C."/>
            <person name="Ramamoorthy G.K."/>
            <person name="Gryganskyi A."/>
            <person name="Culley D."/>
            <person name="Magnuson J.K."/>
            <person name="James T.Y."/>
            <person name="O'Malley M.A."/>
            <person name="Stajich J.E."/>
            <person name="Spatafora J.W."/>
            <person name="Visel A."/>
            <person name="Grigoriev I.V."/>
        </authorList>
    </citation>
    <scope>NUCLEOTIDE SEQUENCE [LARGE SCALE GENOMIC DNA]</scope>
    <source>
        <strain evidence="1 2">JEL800</strain>
    </source>
</reference>
<organism evidence="1 2">
    <name type="scientific">Rhizoclosmatium globosum</name>
    <dbReference type="NCBI Taxonomy" id="329046"/>
    <lineage>
        <taxon>Eukaryota</taxon>
        <taxon>Fungi</taxon>
        <taxon>Fungi incertae sedis</taxon>
        <taxon>Chytridiomycota</taxon>
        <taxon>Chytridiomycota incertae sedis</taxon>
        <taxon>Chytridiomycetes</taxon>
        <taxon>Chytridiales</taxon>
        <taxon>Chytriomycetaceae</taxon>
        <taxon>Rhizoclosmatium</taxon>
    </lineage>
</organism>
<dbReference type="InterPro" id="IPR018608">
    <property type="entry name" value="Gti1/Pac2"/>
</dbReference>
<dbReference type="GO" id="GO:0003677">
    <property type="term" value="F:DNA binding"/>
    <property type="evidence" value="ECO:0007669"/>
    <property type="project" value="TreeGrafter"/>
</dbReference>